<evidence type="ECO:0000313" key="2">
    <source>
        <dbReference type="EMBL" id="AIG28450.1"/>
    </source>
</evidence>
<proteinExistence type="predicted"/>
<sequence length="117" mass="13431">MNKWKWAISILLLILLVMGALFYHFFYAMYNLPEGKLIHTVASPDKKHSVNAYIVEGGATVPDSIRAEVVTNSSGKKNNIYWDSKMDTVSINWVDNKTVIINGHEIDVTKDVYDWRR</sequence>
<name>A0A075RGU5_BRELA</name>
<accession>A0A075RGU5</accession>
<keyword evidence="1" id="KW-1133">Transmembrane helix</keyword>
<evidence type="ECO:0000313" key="3">
    <source>
        <dbReference type="Proteomes" id="UP000005850"/>
    </source>
</evidence>
<gene>
    <name evidence="2" type="ORF">BRLA_c041750</name>
</gene>
<dbReference type="InterPro" id="IPR035406">
    <property type="entry name" value="DUF5412"/>
</dbReference>
<keyword evidence="3" id="KW-1185">Reference proteome</keyword>
<dbReference type="RefSeq" id="WP_041752410.1">
    <property type="nucleotide sequence ID" value="NZ_CP007806.1"/>
</dbReference>
<reference evidence="2 3" key="1">
    <citation type="journal article" date="2011" name="J. Bacteriol.">
        <title>Genome sequence of Brevibacillus laterosporus LMG 15441, a pathogen of invertebrates.</title>
        <authorList>
            <person name="Djukic M."/>
            <person name="Poehlein A."/>
            <person name="Thurmer A."/>
            <person name="Daniel R."/>
        </authorList>
    </citation>
    <scope>NUCLEOTIDE SEQUENCE [LARGE SCALE GENOMIC DNA]</scope>
    <source>
        <strain evidence="2 3">LMG 15441</strain>
    </source>
</reference>
<evidence type="ECO:0000256" key="1">
    <source>
        <dbReference type="SAM" id="Phobius"/>
    </source>
</evidence>
<dbReference type="eggNOG" id="ENOG5032SB3">
    <property type="taxonomic scope" value="Bacteria"/>
</dbReference>
<dbReference type="AlphaFoldDB" id="A0A075RGU5"/>
<feature type="transmembrane region" description="Helical" evidence="1">
    <location>
        <begin position="6"/>
        <end position="26"/>
    </location>
</feature>
<protein>
    <recommendedName>
        <fullName evidence="4">DUF5412 domain-containing protein</fullName>
    </recommendedName>
</protein>
<dbReference type="Pfam" id="PF17428">
    <property type="entry name" value="DUF5412"/>
    <property type="match status" value="1"/>
</dbReference>
<keyword evidence="1" id="KW-0812">Transmembrane</keyword>
<dbReference type="EMBL" id="CP007806">
    <property type="protein sequence ID" value="AIG28450.1"/>
    <property type="molecule type" value="Genomic_DNA"/>
</dbReference>
<evidence type="ECO:0008006" key="4">
    <source>
        <dbReference type="Google" id="ProtNLM"/>
    </source>
</evidence>
<dbReference type="HOGENOM" id="CLU_142722_0_0_9"/>
<organism evidence="2 3">
    <name type="scientific">Brevibacillus laterosporus LMG 15441</name>
    <dbReference type="NCBI Taxonomy" id="1042163"/>
    <lineage>
        <taxon>Bacteria</taxon>
        <taxon>Bacillati</taxon>
        <taxon>Bacillota</taxon>
        <taxon>Bacilli</taxon>
        <taxon>Bacillales</taxon>
        <taxon>Paenibacillaceae</taxon>
        <taxon>Brevibacillus</taxon>
    </lineage>
</organism>
<dbReference type="KEGG" id="blr:BRLA_c041750"/>
<keyword evidence="1" id="KW-0472">Membrane</keyword>
<dbReference type="Proteomes" id="UP000005850">
    <property type="component" value="Chromosome"/>
</dbReference>